<name>A0A5N7MZS7_9HYPH</name>
<sequence>MITGAFGASAQTATPLASYADADGWIDVQAMTCAQLAGTYQEDADMLTTWYSGWYNGLAKKHMINVKRGKDLEHQVIVYCKANPDKKVIQAIGVVLKDKRAELGIKMK</sequence>
<organism evidence="1 2">
    <name type="scientific">Microvirga tunisiensis</name>
    <dbReference type="NCBI Taxonomy" id="2108360"/>
    <lineage>
        <taxon>Bacteria</taxon>
        <taxon>Pseudomonadati</taxon>
        <taxon>Pseudomonadota</taxon>
        <taxon>Alphaproteobacteria</taxon>
        <taxon>Hyphomicrobiales</taxon>
        <taxon>Methylobacteriaceae</taxon>
        <taxon>Microvirga</taxon>
    </lineage>
</organism>
<keyword evidence="2" id="KW-1185">Reference proteome</keyword>
<comment type="caution">
    <text evidence="1">The sequence shown here is derived from an EMBL/GenBank/DDBJ whole genome shotgun (WGS) entry which is preliminary data.</text>
</comment>
<dbReference type="Pfam" id="PF06411">
    <property type="entry name" value="HdeA"/>
    <property type="match status" value="1"/>
</dbReference>
<evidence type="ECO:0008006" key="3">
    <source>
        <dbReference type="Google" id="ProtNLM"/>
    </source>
</evidence>
<protein>
    <recommendedName>
        <fullName evidence="3">HdeA/HdeB family protein</fullName>
    </recommendedName>
</protein>
<dbReference type="EMBL" id="VOSK01000656">
    <property type="protein sequence ID" value="MPR31374.1"/>
    <property type="molecule type" value="Genomic_DNA"/>
</dbReference>
<reference evidence="1 2" key="1">
    <citation type="journal article" date="2019" name="Syst. Appl. Microbiol.">
        <title>Microvirga tunisiensis sp. nov., a root nodule symbiotic bacterium isolated from Lupinus micranthus and L. luteus grown in Northern Tunisia.</title>
        <authorList>
            <person name="Msaddak A."/>
            <person name="Rejili M."/>
            <person name="Duran D."/>
            <person name="Mars M."/>
            <person name="Palacios J.M."/>
            <person name="Ruiz-Argueso T."/>
            <person name="Rey L."/>
            <person name="Imperial J."/>
        </authorList>
    </citation>
    <scope>NUCLEOTIDE SEQUENCE [LARGE SCALE GENOMIC DNA]</scope>
    <source>
        <strain evidence="1 2">Lmie10</strain>
    </source>
</reference>
<gene>
    <name evidence="1" type="ORF">FS320_42535</name>
</gene>
<dbReference type="OrthoDB" id="8020410at2"/>
<dbReference type="Proteomes" id="UP000403266">
    <property type="component" value="Unassembled WGS sequence"/>
</dbReference>
<evidence type="ECO:0000313" key="1">
    <source>
        <dbReference type="EMBL" id="MPR31374.1"/>
    </source>
</evidence>
<evidence type="ECO:0000313" key="2">
    <source>
        <dbReference type="Proteomes" id="UP000403266"/>
    </source>
</evidence>
<accession>A0A5N7MZS7</accession>
<proteinExistence type="predicted"/>
<dbReference type="AlphaFoldDB" id="A0A5N7MZS7"/>
<dbReference type="InterPro" id="IPR010486">
    <property type="entry name" value="HNS-dep_expression_A/B"/>
</dbReference>